<dbReference type="Proteomes" id="UP001165079">
    <property type="component" value="Unassembled WGS sequence"/>
</dbReference>
<proteinExistence type="predicted"/>
<evidence type="ECO:0000313" key="2">
    <source>
        <dbReference type="EMBL" id="GLZ81313.1"/>
    </source>
</evidence>
<dbReference type="RefSeq" id="WP_285666765.1">
    <property type="nucleotide sequence ID" value="NZ_BSTX01000005.1"/>
</dbReference>
<dbReference type="InterPro" id="IPR011256">
    <property type="entry name" value="Reg_factor_effector_dom_sf"/>
</dbReference>
<name>A0A9W6SSK8_9ACTN</name>
<protein>
    <submittedName>
        <fullName evidence="2">Transcriptional regulator</fullName>
    </submittedName>
</protein>
<dbReference type="SMART" id="SM00871">
    <property type="entry name" value="AraC_E_bind"/>
    <property type="match status" value="1"/>
</dbReference>
<feature type="domain" description="AraC effector-binding" evidence="1">
    <location>
        <begin position="9"/>
        <end position="179"/>
    </location>
</feature>
<dbReference type="EMBL" id="BSTX01000005">
    <property type="protein sequence ID" value="GLZ81313.1"/>
    <property type="molecule type" value="Genomic_DNA"/>
</dbReference>
<dbReference type="Pfam" id="PF06445">
    <property type="entry name" value="GyrI-like"/>
    <property type="match status" value="1"/>
</dbReference>
<dbReference type="InterPro" id="IPR029442">
    <property type="entry name" value="GyrI-like"/>
</dbReference>
<dbReference type="AlphaFoldDB" id="A0A9W6SSK8"/>
<accession>A0A9W6SSK8</accession>
<organism evidence="2 3">
    <name type="scientific">Actinorhabdospora filicis</name>
    <dbReference type="NCBI Taxonomy" id="1785913"/>
    <lineage>
        <taxon>Bacteria</taxon>
        <taxon>Bacillati</taxon>
        <taxon>Actinomycetota</taxon>
        <taxon>Actinomycetes</taxon>
        <taxon>Micromonosporales</taxon>
        <taxon>Micromonosporaceae</taxon>
        <taxon>Actinorhabdospora</taxon>
    </lineage>
</organism>
<evidence type="ECO:0000259" key="1">
    <source>
        <dbReference type="SMART" id="SM00871"/>
    </source>
</evidence>
<comment type="caution">
    <text evidence="2">The sequence shown here is derived from an EMBL/GenBank/DDBJ whole genome shotgun (WGS) entry which is preliminary data.</text>
</comment>
<evidence type="ECO:0000313" key="3">
    <source>
        <dbReference type="Proteomes" id="UP001165079"/>
    </source>
</evidence>
<dbReference type="InterPro" id="IPR010499">
    <property type="entry name" value="AraC_E-bd"/>
</dbReference>
<dbReference type="SUPFAM" id="SSF55136">
    <property type="entry name" value="Probable bacterial effector-binding domain"/>
    <property type="match status" value="1"/>
</dbReference>
<reference evidence="2" key="1">
    <citation type="submission" date="2023-03" db="EMBL/GenBank/DDBJ databases">
        <title>Actinorhabdospora filicis NBRC 111898.</title>
        <authorList>
            <person name="Ichikawa N."/>
            <person name="Sato H."/>
            <person name="Tonouchi N."/>
        </authorList>
    </citation>
    <scope>NUCLEOTIDE SEQUENCE</scope>
    <source>
        <strain evidence="2">NBRC 111898</strain>
    </source>
</reference>
<sequence length="182" mass="20118">MTDPYKATAKPSLADVPEAPYLMVDGVGAPASEEFATAVGALYRCAYAVRALRPVKEKVRPLSGLWQGDHQGDRADWKWTIMIELPSDVDAELAARALETAAKQGPIGGVRHERWAEGTVAQILHVGPFSEELSTVERLMAWIAEQGLRVSGLHHEVYLSDFRRVDPAKQRTILRYPVSRDA</sequence>
<gene>
    <name evidence="2" type="ORF">Afil01_61200</name>
</gene>
<keyword evidence="3" id="KW-1185">Reference proteome</keyword>
<dbReference type="Gene3D" id="3.20.80.10">
    <property type="entry name" value="Regulatory factor, effector binding domain"/>
    <property type="match status" value="1"/>
</dbReference>